<evidence type="ECO:0000256" key="6">
    <source>
        <dbReference type="RuleBase" id="RU361235"/>
    </source>
</evidence>
<evidence type="ECO:0000313" key="9">
    <source>
        <dbReference type="Proteomes" id="UP001153737"/>
    </source>
</evidence>
<keyword evidence="3 6" id="KW-0378">Hydrolase</keyword>
<keyword evidence="5" id="KW-0325">Glycoprotein</keyword>
<sequence>MDSYRHCICLGLFLFLHNLCDSRPQTSGLVEVEISDGHIIGRQLESDQKVPYYAFQDIPYAKAPVGALRFQEPQPVERWDGILNTTANRKICIQLDQVTNDPRETEDCLVLNVYTPVRPNGVQPPDSLPTLVWIHGGAFRRWSGAFDSFGPDYFIDQNVVVVTLNYRLGPLGFLATGDNVIPGNLGLKDQHLALQWVKKNIGTFGGDPAKVTIMGQSAGAASVGYHLMSKKSEGLFRAAIMHSSSPLTCWALQKFPKYAAYQLGAKIFKEFDKNMSSAEFLKLLQGVPIEKIKANTGISMPAEMANCQLPTSIAWVPVKEDSNYENALVTGMNHENLKNGNINKVPLLIGINSQEVLLFIPNLVALIYLGIAFDINPSLMITANLNMKEENKPLAAAELKEVYTDSGFASDIPALINFASDALFATPVARHAYLQSKYTDVFFYQFSHKGPLGQLNSTYQGAEGVGHEEELRYLFRDSQNADISEFPEDDILTHNRMVYMWSQFVKNMNPTAEENELTEGVAWPTVTEDRFSYLDINSSLVILEDPKKYKQWSVIIEKYAEKLLDTY</sequence>
<dbReference type="AlphaFoldDB" id="A0A9N9X248"/>
<dbReference type="Pfam" id="PF00135">
    <property type="entry name" value="COesterase"/>
    <property type="match status" value="1"/>
</dbReference>
<keyword evidence="2" id="KW-0719">Serine esterase</keyword>
<evidence type="ECO:0000256" key="4">
    <source>
        <dbReference type="ARBA" id="ARBA00023157"/>
    </source>
</evidence>
<feature type="signal peptide" evidence="6">
    <location>
        <begin position="1"/>
        <end position="22"/>
    </location>
</feature>
<accession>A0A9N9X248</accession>
<dbReference type="SUPFAM" id="SSF53474">
    <property type="entry name" value="alpha/beta-Hydrolases"/>
    <property type="match status" value="1"/>
</dbReference>
<dbReference type="InterPro" id="IPR050309">
    <property type="entry name" value="Type-B_Carboxylest/Lipase"/>
</dbReference>
<dbReference type="PROSITE" id="PS00122">
    <property type="entry name" value="CARBOXYLESTERASE_B_1"/>
    <property type="match status" value="1"/>
</dbReference>
<evidence type="ECO:0000256" key="3">
    <source>
        <dbReference type="ARBA" id="ARBA00022801"/>
    </source>
</evidence>
<organism evidence="8 9">
    <name type="scientific">Phaedon cochleariae</name>
    <name type="common">Mustard beetle</name>
    <dbReference type="NCBI Taxonomy" id="80249"/>
    <lineage>
        <taxon>Eukaryota</taxon>
        <taxon>Metazoa</taxon>
        <taxon>Ecdysozoa</taxon>
        <taxon>Arthropoda</taxon>
        <taxon>Hexapoda</taxon>
        <taxon>Insecta</taxon>
        <taxon>Pterygota</taxon>
        <taxon>Neoptera</taxon>
        <taxon>Endopterygota</taxon>
        <taxon>Coleoptera</taxon>
        <taxon>Polyphaga</taxon>
        <taxon>Cucujiformia</taxon>
        <taxon>Chrysomeloidea</taxon>
        <taxon>Chrysomelidae</taxon>
        <taxon>Chrysomelinae</taxon>
        <taxon>Chrysomelini</taxon>
        <taxon>Phaedon</taxon>
    </lineage>
</organism>
<evidence type="ECO:0000259" key="7">
    <source>
        <dbReference type="Pfam" id="PF00135"/>
    </source>
</evidence>
<dbReference type="EMBL" id="OU896722">
    <property type="protein sequence ID" value="CAG9817663.1"/>
    <property type="molecule type" value="Genomic_DNA"/>
</dbReference>
<dbReference type="InterPro" id="IPR002018">
    <property type="entry name" value="CarbesteraseB"/>
</dbReference>
<evidence type="ECO:0000256" key="1">
    <source>
        <dbReference type="ARBA" id="ARBA00005964"/>
    </source>
</evidence>
<feature type="chain" id="PRO_5040536798" description="Carboxylic ester hydrolase" evidence="6">
    <location>
        <begin position="23"/>
        <end position="567"/>
    </location>
</feature>
<protein>
    <recommendedName>
        <fullName evidence="6">Carboxylic ester hydrolase</fullName>
        <ecNumber evidence="6">3.1.1.-</ecNumber>
    </recommendedName>
</protein>
<dbReference type="PANTHER" id="PTHR11559">
    <property type="entry name" value="CARBOXYLESTERASE"/>
    <property type="match status" value="1"/>
</dbReference>
<reference evidence="8" key="2">
    <citation type="submission" date="2022-10" db="EMBL/GenBank/DDBJ databases">
        <authorList>
            <consortium name="ENA_rothamsted_submissions"/>
            <consortium name="culmorum"/>
            <person name="King R."/>
        </authorList>
    </citation>
    <scope>NUCLEOTIDE SEQUENCE</scope>
</reference>
<keyword evidence="6" id="KW-0732">Signal</keyword>
<reference evidence="8" key="1">
    <citation type="submission" date="2022-01" db="EMBL/GenBank/DDBJ databases">
        <authorList>
            <person name="King R."/>
        </authorList>
    </citation>
    <scope>NUCLEOTIDE SEQUENCE</scope>
</reference>
<keyword evidence="4" id="KW-1015">Disulfide bond</keyword>
<dbReference type="InterPro" id="IPR019826">
    <property type="entry name" value="Carboxylesterase_B_AS"/>
</dbReference>
<proteinExistence type="inferred from homology"/>
<dbReference type="InterPro" id="IPR029058">
    <property type="entry name" value="AB_hydrolase_fold"/>
</dbReference>
<name>A0A9N9X248_PHACE</name>
<dbReference type="EC" id="3.1.1.-" evidence="6"/>
<evidence type="ECO:0000256" key="2">
    <source>
        <dbReference type="ARBA" id="ARBA00022487"/>
    </source>
</evidence>
<dbReference type="Proteomes" id="UP001153737">
    <property type="component" value="Chromosome 16"/>
</dbReference>
<keyword evidence="9" id="KW-1185">Reference proteome</keyword>
<feature type="domain" description="Carboxylesterase type B" evidence="7">
    <location>
        <begin position="31"/>
        <end position="541"/>
    </location>
</feature>
<dbReference type="GO" id="GO:0052689">
    <property type="term" value="F:carboxylic ester hydrolase activity"/>
    <property type="evidence" value="ECO:0007669"/>
    <property type="project" value="UniProtKB-KW"/>
</dbReference>
<dbReference type="OrthoDB" id="408631at2759"/>
<evidence type="ECO:0000313" key="8">
    <source>
        <dbReference type="EMBL" id="CAG9817663.1"/>
    </source>
</evidence>
<comment type="similarity">
    <text evidence="1 6">Belongs to the type-B carboxylesterase/lipase family.</text>
</comment>
<gene>
    <name evidence="8" type="ORF">PHAECO_LOCUS5392</name>
</gene>
<dbReference type="Gene3D" id="3.40.50.1820">
    <property type="entry name" value="alpha/beta hydrolase"/>
    <property type="match status" value="1"/>
</dbReference>
<evidence type="ECO:0000256" key="5">
    <source>
        <dbReference type="ARBA" id="ARBA00023180"/>
    </source>
</evidence>